<dbReference type="PANTHER" id="PTHR31286:SF99">
    <property type="entry name" value="DUF4283 DOMAIN-CONTAINING PROTEIN"/>
    <property type="match status" value="1"/>
</dbReference>
<evidence type="ECO:0000313" key="3">
    <source>
        <dbReference type="EMBL" id="CAL1407998.1"/>
    </source>
</evidence>
<dbReference type="Pfam" id="PF14111">
    <property type="entry name" value="DUF4283"/>
    <property type="match status" value="1"/>
</dbReference>
<feature type="compositionally biased region" description="Basic and acidic residues" evidence="1">
    <location>
        <begin position="63"/>
        <end position="88"/>
    </location>
</feature>
<dbReference type="EMBL" id="OZ034821">
    <property type="protein sequence ID" value="CAL1407998.1"/>
    <property type="molecule type" value="Genomic_DNA"/>
</dbReference>
<evidence type="ECO:0000313" key="4">
    <source>
        <dbReference type="Proteomes" id="UP001497516"/>
    </source>
</evidence>
<dbReference type="AlphaFoldDB" id="A0AAV2GDS2"/>
<name>A0AAV2GDS2_9ROSI</name>
<feature type="region of interest" description="Disordered" evidence="1">
    <location>
        <begin position="372"/>
        <end position="399"/>
    </location>
</feature>
<evidence type="ECO:0000256" key="1">
    <source>
        <dbReference type="SAM" id="MobiDB-lite"/>
    </source>
</evidence>
<organism evidence="3 4">
    <name type="scientific">Linum trigynum</name>
    <dbReference type="NCBI Taxonomy" id="586398"/>
    <lineage>
        <taxon>Eukaryota</taxon>
        <taxon>Viridiplantae</taxon>
        <taxon>Streptophyta</taxon>
        <taxon>Embryophyta</taxon>
        <taxon>Tracheophyta</taxon>
        <taxon>Spermatophyta</taxon>
        <taxon>Magnoliopsida</taxon>
        <taxon>eudicotyledons</taxon>
        <taxon>Gunneridae</taxon>
        <taxon>Pentapetalae</taxon>
        <taxon>rosids</taxon>
        <taxon>fabids</taxon>
        <taxon>Malpighiales</taxon>
        <taxon>Linaceae</taxon>
        <taxon>Linum</taxon>
    </lineage>
</organism>
<dbReference type="Proteomes" id="UP001497516">
    <property type="component" value="Chromosome 8"/>
</dbReference>
<feature type="compositionally biased region" description="Polar residues" evidence="1">
    <location>
        <begin position="525"/>
        <end position="546"/>
    </location>
</feature>
<feature type="region of interest" description="Disordered" evidence="1">
    <location>
        <begin position="433"/>
        <end position="634"/>
    </location>
</feature>
<protein>
    <recommendedName>
        <fullName evidence="2">DUF4283 domain-containing protein</fullName>
    </recommendedName>
</protein>
<feature type="compositionally biased region" description="Polar residues" evidence="1">
    <location>
        <begin position="482"/>
        <end position="496"/>
    </location>
</feature>
<feature type="region of interest" description="Disordered" evidence="1">
    <location>
        <begin position="1"/>
        <end position="134"/>
    </location>
</feature>
<dbReference type="PANTHER" id="PTHR31286">
    <property type="entry name" value="GLYCINE-RICH CELL WALL STRUCTURAL PROTEIN 1.8-LIKE"/>
    <property type="match status" value="1"/>
</dbReference>
<reference evidence="3 4" key="1">
    <citation type="submission" date="2024-04" db="EMBL/GenBank/DDBJ databases">
        <authorList>
            <person name="Fracassetti M."/>
        </authorList>
    </citation>
    <scope>NUCLEOTIDE SEQUENCE [LARGE SCALE GENOMIC DNA]</scope>
</reference>
<dbReference type="InterPro" id="IPR040256">
    <property type="entry name" value="At4g02000-like"/>
</dbReference>
<proteinExistence type="predicted"/>
<evidence type="ECO:0000259" key="2">
    <source>
        <dbReference type="Pfam" id="PF14111"/>
    </source>
</evidence>
<gene>
    <name evidence="3" type="ORF">LTRI10_LOCUS47629</name>
</gene>
<feature type="domain" description="DUF4283" evidence="2">
    <location>
        <begin position="148"/>
        <end position="230"/>
    </location>
</feature>
<keyword evidence="4" id="KW-1185">Reference proteome</keyword>
<dbReference type="InterPro" id="IPR025558">
    <property type="entry name" value="DUF4283"/>
</dbReference>
<accession>A0AAV2GDS2</accession>
<feature type="compositionally biased region" description="Basic and acidic residues" evidence="1">
    <location>
        <begin position="433"/>
        <end position="481"/>
    </location>
</feature>
<sequence>MTIGAAPPQAEADHCLKSPDGSPPITPVQPSKKAKACSSGGFSGEGEMEISIVTVRAEDTEDQRDMDVEMKSKNPEDDRNNPKPDEGSKVPVRAKASYQDSFLGNGPPDEILEGDELMSNESNGEGIDDDPECPMIRIKKSTDARVRSRWKRAITFRVLGKSFPFAFIHRRIQKMWARTGGIKIGDIGNGCLQATFDSQLDHYCALYGGPWTIEDHYIALEPWRIDFDPDFDSISHAVWVRLPRLPLAYFDEEIMYDIGDKLGRVEKIDYNTANDSRGNYARICVEIDLRKRLISKYKIKRRVRRVEYEGLHMVCFGCGHYGHLENAFPLKEVNENLTPEEKTKQNTTQNPKQEIRPELLEDFGSWMIATRNRRKTKQHTTQKVGKDGKGKEGNPAAEVSGSRYNILMKEAMQELEDEDEEVDEHIVAQEEKEFIENQKSTKKDGQQLKVKDRESSKVKEMDGNTGKMKEVLASGMKEDQNKAGQDSKSFGGSMTKLNHPIATNDKEPTGNSNIKSRKGGKAIPQSPNGRLSSKGSGTPPLQNRPNIGNERGQASRARAGHQPIGKHPTPSVESKEKAKKKIISPGNGKGKPKKINFDPKTDFDPSKPEDASLPEGNDHGVKLEGRQMAMAIDS</sequence>
<feature type="compositionally biased region" description="Basic and acidic residues" evidence="1">
    <location>
        <begin position="595"/>
        <end position="625"/>
    </location>
</feature>